<gene>
    <name evidence="1" type="primary">ORF222800</name>
</gene>
<dbReference type="AlphaFoldDB" id="A0A0B7C6K8"/>
<reference evidence="1" key="1">
    <citation type="submission" date="2014-12" db="EMBL/GenBank/DDBJ databases">
        <title>Insight into the proteome of Arion vulgaris.</title>
        <authorList>
            <person name="Aradska J."/>
            <person name="Bulat T."/>
            <person name="Smidak R."/>
            <person name="Sarate P."/>
            <person name="Gangsoo J."/>
            <person name="Sialana F."/>
            <person name="Bilban M."/>
            <person name="Lubec G."/>
        </authorList>
    </citation>
    <scope>NUCLEOTIDE SEQUENCE</scope>
    <source>
        <tissue evidence="1">Skin</tissue>
    </source>
</reference>
<feature type="non-terminal residue" evidence="1">
    <location>
        <position position="91"/>
    </location>
</feature>
<protein>
    <submittedName>
        <fullName evidence="1">Uncharacterized protein</fullName>
    </submittedName>
</protein>
<sequence>AFQSDPPSPEKEFSLLKNHEYYPGMDEDIACEISMDSFNLIQDGENDEDEDIEKTLIAESSGCNQEHVNILSEFSSENTTVVDNLEDIRML</sequence>
<feature type="non-terminal residue" evidence="1">
    <location>
        <position position="1"/>
    </location>
</feature>
<name>A0A0B7C6K8_9EUPU</name>
<evidence type="ECO:0000313" key="1">
    <source>
        <dbReference type="EMBL" id="CEL00080.1"/>
    </source>
</evidence>
<organism evidence="1">
    <name type="scientific">Arion vulgaris</name>
    <dbReference type="NCBI Taxonomy" id="1028688"/>
    <lineage>
        <taxon>Eukaryota</taxon>
        <taxon>Metazoa</taxon>
        <taxon>Spiralia</taxon>
        <taxon>Lophotrochozoa</taxon>
        <taxon>Mollusca</taxon>
        <taxon>Gastropoda</taxon>
        <taxon>Heterobranchia</taxon>
        <taxon>Euthyneura</taxon>
        <taxon>Panpulmonata</taxon>
        <taxon>Eupulmonata</taxon>
        <taxon>Stylommatophora</taxon>
        <taxon>Helicina</taxon>
        <taxon>Arionoidea</taxon>
        <taxon>Arionidae</taxon>
        <taxon>Arion</taxon>
    </lineage>
</organism>
<dbReference type="EMBL" id="HACG01053209">
    <property type="protein sequence ID" value="CEL00080.1"/>
    <property type="molecule type" value="Transcribed_RNA"/>
</dbReference>
<accession>A0A0B7C6K8</accession>
<proteinExistence type="predicted"/>